<dbReference type="InterPro" id="IPR029063">
    <property type="entry name" value="SAM-dependent_MTases_sf"/>
</dbReference>
<organism evidence="3 4">
    <name type="scientific">Serpentinimonas maccroryi</name>
    <dbReference type="NCBI Taxonomy" id="1458426"/>
    <lineage>
        <taxon>Bacteria</taxon>
        <taxon>Pseudomonadati</taxon>
        <taxon>Pseudomonadota</taxon>
        <taxon>Betaproteobacteria</taxon>
        <taxon>Burkholderiales</taxon>
        <taxon>Comamonadaceae</taxon>
        <taxon>Serpentinimonas</taxon>
    </lineage>
</organism>
<keyword evidence="3" id="KW-0489">Methyltransferase</keyword>
<dbReference type="Proteomes" id="UP000066014">
    <property type="component" value="Chromosome"/>
</dbReference>
<dbReference type="AlphaFoldDB" id="A0A060NM65"/>
<dbReference type="Pfam" id="PF08241">
    <property type="entry name" value="Methyltransf_11"/>
    <property type="match status" value="1"/>
</dbReference>
<dbReference type="OrthoDB" id="9798249at2"/>
<evidence type="ECO:0000256" key="1">
    <source>
        <dbReference type="SAM" id="MobiDB-lite"/>
    </source>
</evidence>
<accession>A0A060NM65</accession>
<sequence>MNPPSPATADRPGTGSDTSTQRRHLDLGCGTRPRNPYAAPLLYGIDIRSGLQAPGVQAIVAANLALQAIPFADAQFDSVSAYDFIEHIPRVALDVASGSSRLPFIELMNEIWRVLKPDGRLYAVTPLFDHEKMWRDPTHVNPITPKTWRYFCRPELGARMYGFKGEFEQLRQTRCRFKRDYEPARPALGGWLARGADRLTGQAAHLVWEWRALKPPH</sequence>
<feature type="domain" description="Methyltransferase type 11" evidence="2">
    <location>
        <begin position="25"/>
        <end position="122"/>
    </location>
</feature>
<protein>
    <submittedName>
        <fullName evidence="3">SAM-dependent methyltransferase</fullName>
    </submittedName>
</protein>
<dbReference type="GO" id="GO:0008757">
    <property type="term" value="F:S-adenosylmethionine-dependent methyltransferase activity"/>
    <property type="evidence" value="ECO:0007669"/>
    <property type="project" value="InterPro"/>
</dbReference>
<dbReference type="Gene3D" id="3.40.50.150">
    <property type="entry name" value="Vaccinia Virus protein VP39"/>
    <property type="match status" value="1"/>
</dbReference>
<dbReference type="EMBL" id="AP014569">
    <property type="protein sequence ID" value="BAO82470.1"/>
    <property type="molecule type" value="Genomic_DNA"/>
</dbReference>
<dbReference type="SUPFAM" id="SSF53335">
    <property type="entry name" value="S-adenosyl-L-methionine-dependent methyltransferases"/>
    <property type="match status" value="1"/>
</dbReference>
<evidence type="ECO:0000259" key="2">
    <source>
        <dbReference type="Pfam" id="PF08241"/>
    </source>
</evidence>
<keyword evidence="4" id="KW-1185">Reference proteome</keyword>
<dbReference type="STRING" id="1458426.SMCB_0242"/>
<dbReference type="HOGENOM" id="CLU_1438909_0_0_4"/>
<evidence type="ECO:0000313" key="4">
    <source>
        <dbReference type="Proteomes" id="UP000066014"/>
    </source>
</evidence>
<dbReference type="CDD" id="cd02440">
    <property type="entry name" value="AdoMet_MTases"/>
    <property type="match status" value="1"/>
</dbReference>
<reference evidence="3 4" key="1">
    <citation type="journal article" date="2014" name="Nat. Commun.">
        <title>Physiological and genomic features of highly alkaliphilic hydrogen-utilizing Betaproteobacteria from a continental serpentinizing site.</title>
        <authorList>
            <person name="Suzuki S."/>
            <person name="Kuenen J.G."/>
            <person name="Schipper K."/>
            <person name="van der Velde S."/>
            <person name="Ishii S."/>
            <person name="Wu A."/>
            <person name="Sorokin D.Y."/>
            <person name="Tenney A."/>
            <person name="Meng X.Y."/>
            <person name="Morrill P.L."/>
            <person name="Kamagata Y."/>
            <person name="Muyzer G."/>
            <person name="Nealson K.H."/>
        </authorList>
    </citation>
    <scope>NUCLEOTIDE SEQUENCE [LARGE SCALE GENOMIC DNA]</scope>
    <source>
        <strain evidence="3 4">B1</strain>
    </source>
</reference>
<dbReference type="GO" id="GO:0032259">
    <property type="term" value="P:methylation"/>
    <property type="evidence" value="ECO:0007669"/>
    <property type="project" value="UniProtKB-KW"/>
</dbReference>
<gene>
    <name evidence="3" type="ORF">SMCB_0242</name>
</gene>
<dbReference type="KEGG" id="cbab:SMCB_0242"/>
<feature type="region of interest" description="Disordered" evidence="1">
    <location>
        <begin position="1"/>
        <end position="30"/>
    </location>
</feature>
<dbReference type="RefSeq" id="WP_052468364.1">
    <property type="nucleotide sequence ID" value="NZ_AP014569.1"/>
</dbReference>
<evidence type="ECO:0000313" key="3">
    <source>
        <dbReference type="EMBL" id="BAO82470.1"/>
    </source>
</evidence>
<dbReference type="InterPro" id="IPR013216">
    <property type="entry name" value="Methyltransf_11"/>
</dbReference>
<keyword evidence="3" id="KW-0808">Transferase</keyword>
<proteinExistence type="predicted"/>
<name>A0A060NM65_9BURK</name>